<dbReference type="PANTHER" id="PTHR34290">
    <property type="entry name" value="SI:CH73-390P7.2"/>
    <property type="match status" value="1"/>
</dbReference>
<dbReference type="PANTHER" id="PTHR34290:SF2">
    <property type="entry name" value="OS04G0668800 PROTEIN"/>
    <property type="match status" value="1"/>
</dbReference>
<dbReference type="InterPro" id="IPR044691">
    <property type="entry name" value="DCC1_Trx"/>
</dbReference>
<dbReference type="GO" id="GO:0015035">
    <property type="term" value="F:protein-disulfide reductase activity"/>
    <property type="evidence" value="ECO:0007669"/>
    <property type="project" value="InterPro"/>
</dbReference>
<dbReference type="KEGG" id="marq:MARGE09_P2303"/>
<protein>
    <recommendedName>
        <fullName evidence="3">DUF393 domain-containing protein</fullName>
    </recommendedName>
</protein>
<dbReference type="Pfam" id="PF04134">
    <property type="entry name" value="DCC1-like"/>
    <property type="match status" value="1"/>
</dbReference>
<name>A0AAN2BKL2_9GAMM</name>
<accession>A0AAN2BKL2</accession>
<evidence type="ECO:0000313" key="2">
    <source>
        <dbReference type="Proteomes" id="UP001320119"/>
    </source>
</evidence>
<sequence length="138" mass="14918">MLAGLGGRQAKPALFYDGACRLCAGEISRAAQKAKGSIQFINVHTLDVPREEKARLLKSLHLWLPSGQVLRGLDANLALWRLAGGHPLASMLGFALIRPIARLAYNTWAWLRYKALYGGGTCNRCALAGNDKGDCLGK</sequence>
<dbReference type="AlphaFoldDB" id="A0AAN2BKL2"/>
<dbReference type="EMBL" id="AP023086">
    <property type="protein sequence ID" value="BCD98102.1"/>
    <property type="molecule type" value="Genomic_DNA"/>
</dbReference>
<gene>
    <name evidence="1" type="ORF">MARGE09_P2303</name>
</gene>
<keyword evidence="2" id="KW-1185">Reference proteome</keyword>
<proteinExistence type="predicted"/>
<evidence type="ECO:0000313" key="1">
    <source>
        <dbReference type="EMBL" id="BCD98102.1"/>
    </source>
</evidence>
<dbReference type="Proteomes" id="UP001320119">
    <property type="component" value="Chromosome"/>
</dbReference>
<organism evidence="1 2">
    <name type="scientific">Marinagarivorans cellulosilyticus</name>
    <dbReference type="NCBI Taxonomy" id="2721545"/>
    <lineage>
        <taxon>Bacteria</taxon>
        <taxon>Pseudomonadati</taxon>
        <taxon>Pseudomonadota</taxon>
        <taxon>Gammaproteobacteria</taxon>
        <taxon>Cellvibrionales</taxon>
        <taxon>Cellvibrionaceae</taxon>
        <taxon>Marinagarivorans</taxon>
    </lineage>
</organism>
<reference evidence="1 2" key="1">
    <citation type="journal article" date="2022" name="IScience">
        <title>An ultrasensitive nanofiber-based assay for enzymatic hydrolysis and deep-sea microbial degradation of cellulose.</title>
        <authorList>
            <person name="Tsudome M."/>
            <person name="Tachioka M."/>
            <person name="Miyazaki M."/>
            <person name="Uchimura K."/>
            <person name="Tsuda M."/>
            <person name="Takaki Y."/>
            <person name="Deguchi S."/>
        </authorList>
    </citation>
    <scope>NUCLEOTIDE SEQUENCE [LARGE SCALE GENOMIC DNA]</scope>
    <source>
        <strain evidence="1 2">GE09</strain>
    </source>
</reference>
<evidence type="ECO:0008006" key="3">
    <source>
        <dbReference type="Google" id="ProtNLM"/>
    </source>
</evidence>
<dbReference type="InterPro" id="IPR007263">
    <property type="entry name" value="DCC1-like"/>
</dbReference>